<dbReference type="AlphaFoldDB" id="A0A9P9DNQ6"/>
<gene>
    <name evidence="2" type="ORF">EDB81DRAFT_765839</name>
</gene>
<sequence length="260" mass="29738">MLGLLRRPGPLDNCADPWSYLAQPHSRFAHGFPISPHLHSASQDKAPGEEAFDQRPSLSNAGSQAKSSKIRTTWSLKWSFLAKLSVPKEMTTTLTEFLYNRMSVNLALAATIIYYYMERRDWDAPTDAECKKLEWTSTACFILYSPHFLKTVELKRVVGYPNPLLLTEHYYSLDLKFNPRFKINLEALEQLLGKVREVVLDKLNFEGPSQRETLWIATSALVLVITVLTWLDVRVLVSSWFLQHHYAPTGEMSQQAYPTS</sequence>
<proteinExistence type="predicted"/>
<accession>A0A9P9DNQ6</accession>
<comment type="caution">
    <text evidence="2">The sequence shown here is derived from an EMBL/GenBank/DDBJ whole genome shotgun (WGS) entry which is preliminary data.</text>
</comment>
<evidence type="ECO:0000256" key="1">
    <source>
        <dbReference type="SAM" id="MobiDB-lite"/>
    </source>
</evidence>
<feature type="region of interest" description="Disordered" evidence="1">
    <location>
        <begin position="39"/>
        <end position="64"/>
    </location>
</feature>
<evidence type="ECO:0000313" key="2">
    <source>
        <dbReference type="EMBL" id="KAH7122860.1"/>
    </source>
</evidence>
<evidence type="ECO:0000313" key="3">
    <source>
        <dbReference type="Proteomes" id="UP000738349"/>
    </source>
</evidence>
<name>A0A9P9DNQ6_9HYPO</name>
<protein>
    <submittedName>
        <fullName evidence="2">Uncharacterized protein</fullName>
    </submittedName>
</protein>
<dbReference type="OrthoDB" id="5106987at2759"/>
<dbReference type="EMBL" id="JAGMUV010000023">
    <property type="protein sequence ID" value="KAH7122860.1"/>
    <property type="molecule type" value="Genomic_DNA"/>
</dbReference>
<dbReference type="Proteomes" id="UP000738349">
    <property type="component" value="Unassembled WGS sequence"/>
</dbReference>
<keyword evidence="3" id="KW-1185">Reference proteome</keyword>
<reference evidence="2" key="1">
    <citation type="journal article" date="2021" name="Nat. Commun.">
        <title>Genetic determinants of endophytism in the Arabidopsis root mycobiome.</title>
        <authorList>
            <person name="Mesny F."/>
            <person name="Miyauchi S."/>
            <person name="Thiergart T."/>
            <person name="Pickel B."/>
            <person name="Atanasova L."/>
            <person name="Karlsson M."/>
            <person name="Huettel B."/>
            <person name="Barry K.W."/>
            <person name="Haridas S."/>
            <person name="Chen C."/>
            <person name="Bauer D."/>
            <person name="Andreopoulos W."/>
            <person name="Pangilinan J."/>
            <person name="LaButti K."/>
            <person name="Riley R."/>
            <person name="Lipzen A."/>
            <person name="Clum A."/>
            <person name="Drula E."/>
            <person name="Henrissat B."/>
            <person name="Kohler A."/>
            <person name="Grigoriev I.V."/>
            <person name="Martin F.M."/>
            <person name="Hacquard S."/>
        </authorList>
    </citation>
    <scope>NUCLEOTIDE SEQUENCE</scope>
    <source>
        <strain evidence="2">MPI-CAGE-AT-0147</strain>
    </source>
</reference>
<organism evidence="2 3">
    <name type="scientific">Dactylonectria macrodidyma</name>
    <dbReference type="NCBI Taxonomy" id="307937"/>
    <lineage>
        <taxon>Eukaryota</taxon>
        <taxon>Fungi</taxon>
        <taxon>Dikarya</taxon>
        <taxon>Ascomycota</taxon>
        <taxon>Pezizomycotina</taxon>
        <taxon>Sordariomycetes</taxon>
        <taxon>Hypocreomycetidae</taxon>
        <taxon>Hypocreales</taxon>
        <taxon>Nectriaceae</taxon>
        <taxon>Dactylonectria</taxon>
    </lineage>
</organism>